<evidence type="ECO:0000313" key="6">
    <source>
        <dbReference type="Proteomes" id="UP000076563"/>
    </source>
</evidence>
<evidence type="ECO:0000313" key="5">
    <source>
        <dbReference type="EMBL" id="KZE78635.1"/>
    </source>
</evidence>
<feature type="domain" description="HTH araC/xylS-type" evidence="4">
    <location>
        <begin position="165"/>
        <end position="263"/>
    </location>
</feature>
<keyword evidence="3" id="KW-0804">Transcription</keyword>
<evidence type="ECO:0000256" key="2">
    <source>
        <dbReference type="ARBA" id="ARBA00023125"/>
    </source>
</evidence>
<protein>
    <submittedName>
        <fullName evidence="5">AraC family transcriptional regulator</fullName>
    </submittedName>
</protein>
<dbReference type="SMART" id="SM00342">
    <property type="entry name" value="HTH_ARAC"/>
    <property type="match status" value="1"/>
</dbReference>
<keyword evidence="6" id="KW-1185">Reference proteome</keyword>
<dbReference type="GO" id="GO:0043565">
    <property type="term" value="F:sequence-specific DNA binding"/>
    <property type="evidence" value="ECO:0007669"/>
    <property type="project" value="InterPro"/>
</dbReference>
<dbReference type="PANTHER" id="PTHR43280">
    <property type="entry name" value="ARAC-FAMILY TRANSCRIPTIONAL REGULATOR"/>
    <property type="match status" value="1"/>
</dbReference>
<dbReference type="Gene3D" id="1.10.10.60">
    <property type="entry name" value="Homeodomain-like"/>
    <property type="match status" value="2"/>
</dbReference>
<gene>
    <name evidence="5" type="ORF">AV654_02480</name>
</gene>
<dbReference type="PANTHER" id="PTHR43280:SF2">
    <property type="entry name" value="HTH-TYPE TRANSCRIPTIONAL REGULATOR EXSA"/>
    <property type="match status" value="1"/>
</dbReference>
<organism evidence="5 6">
    <name type="scientific">Paenibacillus elgii</name>
    <dbReference type="NCBI Taxonomy" id="189691"/>
    <lineage>
        <taxon>Bacteria</taxon>
        <taxon>Bacillati</taxon>
        <taxon>Bacillota</taxon>
        <taxon>Bacilli</taxon>
        <taxon>Bacillales</taxon>
        <taxon>Paenibacillaceae</taxon>
        <taxon>Paenibacillus</taxon>
    </lineage>
</organism>
<dbReference type="Proteomes" id="UP000076563">
    <property type="component" value="Unassembled WGS sequence"/>
</dbReference>
<reference evidence="6" key="1">
    <citation type="submission" date="2016-01" db="EMBL/GenBank/DDBJ databases">
        <title>Draft genome of Chromobacterium sp. F49.</title>
        <authorList>
            <person name="Hong K.W."/>
        </authorList>
    </citation>
    <scope>NUCLEOTIDE SEQUENCE [LARGE SCALE GENOMIC DNA]</scope>
    <source>
        <strain evidence="6">M63</strain>
    </source>
</reference>
<dbReference type="AlphaFoldDB" id="A0A161SDD9"/>
<dbReference type="OrthoDB" id="9807321at2"/>
<name>A0A161SDD9_9BACL</name>
<accession>A0A161SDD9</accession>
<evidence type="ECO:0000256" key="3">
    <source>
        <dbReference type="ARBA" id="ARBA00023163"/>
    </source>
</evidence>
<dbReference type="GO" id="GO:0003700">
    <property type="term" value="F:DNA-binding transcription factor activity"/>
    <property type="evidence" value="ECO:0007669"/>
    <property type="project" value="InterPro"/>
</dbReference>
<dbReference type="STRING" id="1007103.GCA_000213315_04029"/>
<evidence type="ECO:0000256" key="1">
    <source>
        <dbReference type="ARBA" id="ARBA00023015"/>
    </source>
</evidence>
<dbReference type="EMBL" id="LQRA01000055">
    <property type="protein sequence ID" value="KZE78635.1"/>
    <property type="molecule type" value="Genomic_DNA"/>
</dbReference>
<evidence type="ECO:0000259" key="4">
    <source>
        <dbReference type="PROSITE" id="PS01124"/>
    </source>
</evidence>
<comment type="caution">
    <text evidence="5">The sequence shown here is derived from an EMBL/GenBank/DDBJ whole genome shotgun (WGS) entry which is preliminary data.</text>
</comment>
<keyword evidence="1" id="KW-0805">Transcription regulation</keyword>
<proteinExistence type="predicted"/>
<dbReference type="eggNOG" id="COG4977">
    <property type="taxonomic scope" value="Bacteria"/>
</dbReference>
<keyword evidence="2" id="KW-0238">DNA-binding</keyword>
<sequence length="267" mass="30828">MHFQQLAAMIPVFETVESSTASRPIDCGPDSHRIIIVLRGHVTLSAQGQEPVVVTQGFACHPAHSPFDLQVPKTKEAEYAVITYRVFPESSAWTLHGPLRTHSEVKIKYMLDELIRTAEEICTDSEDEEAVQLFRKRLILERILFIFLYETHMRQEEPSSDLAIKESLSYINEHYMLKLTLPMLAQRAGMSDGHYTVLFKKHTGTTMTHYLRRLRIQKAQQMFLQTRLPAKEIAQRVGFADYFHFSRIFKQEVGCSPTAFQRNRSEI</sequence>
<dbReference type="InterPro" id="IPR018060">
    <property type="entry name" value="HTH_AraC"/>
</dbReference>
<dbReference type="Pfam" id="PF12833">
    <property type="entry name" value="HTH_18"/>
    <property type="match status" value="1"/>
</dbReference>
<dbReference type="RefSeq" id="WP_063182848.1">
    <property type="nucleotide sequence ID" value="NZ_LQRA01000055.1"/>
</dbReference>
<dbReference type="PROSITE" id="PS01124">
    <property type="entry name" value="HTH_ARAC_FAMILY_2"/>
    <property type="match status" value="1"/>
</dbReference>
<dbReference type="InterPro" id="IPR009057">
    <property type="entry name" value="Homeodomain-like_sf"/>
</dbReference>
<dbReference type="SUPFAM" id="SSF46689">
    <property type="entry name" value="Homeodomain-like"/>
    <property type="match status" value="2"/>
</dbReference>